<proteinExistence type="predicted"/>
<reference evidence="4" key="1">
    <citation type="submission" date="2019-11" db="EMBL/GenBank/DDBJ databases">
        <authorList>
            <person name="Feng L."/>
        </authorList>
    </citation>
    <scope>NUCLEOTIDE SEQUENCE</scope>
    <source>
        <strain evidence="4">PmerdaeLFYP103</strain>
    </source>
</reference>
<dbReference type="SUPFAM" id="SSF48208">
    <property type="entry name" value="Six-hairpin glycosidases"/>
    <property type="match status" value="1"/>
</dbReference>
<dbReference type="Pfam" id="PF14498">
    <property type="entry name" value="Glyco_hyd_65N_2"/>
    <property type="match status" value="1"/>
</dbReference>
<dbReference type="FunFam" id="1.50.10.10:FF:000028">
    <property type="entry name" value="Alpha-L-fucosidase 2"/>
    <property type="match status" value="1"/>
</dbReference>
<dbReference type="GO" id="GO:0005975">
    <property type="term" value="P:carbohydrate metabolic process"/>
    <property type="evidence" value="ECO:0007669"/>
    <property type="project" value="InterPro"/>
</dbReference>
<dbReference type="EMBL" id="CACRUV010000050">
    <property type="protein sequence ID" value="VYU73153.1"/>
    <property type="molecule type" value="Genomic_DNA"/>
</dbReference>
<evidence type="ECO:0000259" key="3">
    <source>
        <dbReference type="Pfam" id="PF22124"/>
    </source>
</evidence>
<dbReference type="AlphaFoldDB" id="A0A6N3H9V5"/>
<gene>
    <name evidence="4" type="ORF">PMLFYP103_03515</name>
</gene>
<dbReference type="Gene3D" id="1.50.10.10">
    <property type="match status" value="1"/>
</dbReference>
<organism evidence="4">
    <name type="scientific">Parabacteroides merdae</name>
    <dbReference type="NCBI Taxonomy" id="46503"/>
    <lineage>
        <taxon>Bacteria</taxon>
        <taxon>Pseudomonadati</taxon>
        <taxon>Bacteroidota</taxon>
        <taxon>Bacteroidia</taxon>
        <taxon>Bacteroidales</taxon>
        <taxon>Tannerellaceae</taxon>
        <taxon>Parabacteroides</taxon>
    </lineage>
</organism>
<dbReference type="Pfam" id="PF22124">
    <property type="entry name" value="Glyco_hydro_95_cat"/>
    <property type="match status" value="1"/>
</dbReference>
<evidence type="ECO:0000259" key="1">
    <source>
        <dbReference type="Pfam" id="PF14498"/>
    </source>
</evidence>
<protein>
    <submittedName>
        <fullName evidence="4">Uncharacterized protein</fullName>
    </submittedName>
</protein>
<dbReference type="InterPro" id="IPR054363">
    <property type="entry name" value="GH95_cat"/>
</dbReference>
<feature type="domain" description="Alpha fucosidase A-like C-terminal" evidence="2">
    <location>
        <begin position="763"/>
        <end position="862"/>
    </location>
</feature>
<accession>A0A6N3H9V5</accession>
<feature type="domain" description="Glycosyl hydrolase family 95 catalytic" evidence="3">
    <location>
        <begin position="350"/>
        <end position="761"/>
    </location>
</feature>
<dbReference type="InterPro" id="IPR008928">
    <property type="entry name" value="6-hairpin_glycosidase_sf"/>
</dbReference>
<feature type="domain" description="Glycosyl hydrolase family 95 N-terminal" evidence="1">
    <location>
        <begin position="47"/>
        <end position="321"/>
    </location>
</feature>
<dbReference type="PIRSF" id="PIRSF007663">
    <property type="entry name" value="UCP007663"/>
    <property type="match status" value="1"/>
</dbReference>
<dbReference type="PANTHER" id="PTHR31084">
    <property type="entry name" value="ALPHA-L-FUCOSIDASE 2"/>
    <property type="match status" value="1"/>
</dbReference>
<dbReference type="InterPro" id="IPR016518">
    <property type="entry name" value="Alpha-L-fucosidase"/>
</dbReference>
<dbReference type="Pfam" id="PF21307">
    <property type="entry name" value="Glyco_hydro_95_C"/>
    <property type="match status" value="1"/>
</dbReference>
<name>A0A6N3H9V5_9BACT</name>
<evidence type="ECO:0000259" key="2">
    <source>
        <dbReference type="Pfam" id="PF21307"/>
    </source>
</evidence>
<dbReference type="InterPro" id="IPR049053">
    <property type="entry name" value="AFCA-like_C"/>
</dbReference>
<sequence>MNCISLHLDTFLYNLKNTMYMRTISYLISFLLLAACTGTPSKAPLTLWYDKPAQNWDEALPIGNGRAGAMVFGGVEKEQLQLNENTLYSGEPSVVFKDVKITPEMFDKVVGLMKAGKYKTASDLVCKNWLGRLHQYYQPFGDLHIQNNKPGDAAGYKRALNISDAVATTVYKQNGVKYEREVFASHPDNVIVMHLKSDTPNGIDISLDFTSPHPTAQQKGTDDRLILHGQAPGYVERRTFEQIEQWGDQYKHPELYDANGKRKFDKRMLYGDEIGGKGMFFEAQLKPVFPKDGKCEITDAGIHIYNTDEVYFILSMATSFNGFDKSPSRDGIDPSAKAASILEKALSYDYQTLKQRHTEDYRSLFDRVDFELFSSPEQKAMPTDKRLEQFAGNADPDLAALLFQFGRYLMISGSRPGGQPLNLQGIWNKDTIPAWNCGYTININTEMNYWPAELTNLSECQEPLFRMIRELSVSGAETARNMYNRRGWVAHHNTSIWRESLPNDNVPTASFWPMVQGWLCSHLWEHYQFTQDETFLKNEAYPLMKGAAEFFADWLIDDGNGHLVTPVGVSPENRFITEDGQTAAMSMGPTMDMAIIRETFTRTIAASEMFNLDESFRNELKDKLARLLPYQIGKRGQLQEWIYDFKEWEPQHRHFSHLYGFHPSDQITPDKTPELFNAVRKTLELRGDLASGWSMGWKINCWARLLDGNHAYKIIANLFNPVGFGNSAHRGGGLFRNLLCAHPPFQIDGNFGYTAGVVEMLLQSHAGYIHLLPALPDVWAEGSVSGLKARGNFEITMNWKNGKLTEANIHSLSGKSCTLRARQAFTVKSNGRTIATSTPVRSNGKEYFQATFETQKDGTYLITQ</sequence>
<dbReference type="GO" id="GO:0004560">
    <property type="term" value="F:alpha-L-fucosidase activity"/>
    <property type="evidence" value="ECO:0007669"/>
    <property type="project" value="InterPro"/>
</dbReference>
<evidence type="ECO:0000313" key="4">
    <source>
        <dbReference type="EMBL" id="VYU73153.1"/>
    </source>
</evidence>
<dbReference type="InterPro" id="IPR012341">
    <property type="entry name" value="6hp_glycosidase-like_sf"/>
</dbReference>
<dbReference type="PANTHER" id="PTHR31084:SF0">
    <property type="entry name" value="ALPHA-L-FUCOSIDASE 2"/>
    <property type="match status" value="1"/>
</dbReference>
<dbReference type="InterPro" id="IPR027414">
    <property type="entry name" value="GH95_N_dom"/>
</dbReference>